<proteinExistence type="predicted"/>
<sequence>MLPRITRLCIIAALVFSIGLHWVVLQSVAWAGMLVTYTVQQGSLLTGVSQTFDNEHPCPLCHAIKKGRTTEKKKTPPKEPVREMDLALTFPARIILTPPAPFLTPLPELPHAIARRIRPPRPPPRCGGHSFSLG</sequence>
<name>A0A7W7YEC0_9BACT</name>
<accession>A0A7W7YEC0</accession>
<keyword evidence="2" id="KW-1185">Reference proteome</keyword>
<reference evidence="1 2" key="1">
    <citation type="submission" date="2020-08" db="EMBL/GenBank/DDBJ databases">
        <title>Genomic Encyclopedia of Type Strains, Phase IV (KMG-IV): sequencing the most valuable type-strain genomes for metagenomic binning, comparative biology and taxonomic classification.</title>
        <authorList>
            <person name="Goeker M."/>
        </authorList>
    </citation>
    <scope>NUCLEOTIDE SEQUENCE [LARGE SCALE GENOMIC DNA]</scope>
    <source>
        <strain evidence="1 2">DSM 12252</strain>
    </source>
</reference>
<comment type="caution">
    <text evidence="1">The sequence shown here is derived from an EMBL/GenBank/DDBJ whole genome shotgun (WGS) entry which is preliminary data.</text>
</comment>
<dbReference type="AlphaFoldDB" id="A0A7W7YEC0"/>
<dbReference type="RefSeq" id="WP_184342652.1">
    <property type="nucleotide sequence ID" value="NZ_JACHIG010000010.1"/>
</dbReference>
<dbReference type="Proteomes" id="UP000590740">
    <property type="component" value="Unassembled WGS sequence"/>
</dbReference>
<gene>
    <name evidence="1" type="ORF">HNQ65_004250</name>
</gene>
<evidence type="ECO:0000313" key="1">
    <source>
        <dbReference type="EMBL" id="MBB5034645.1"/>
    </source>
</evidence>
<organism evidence="1 2">
    <name type="scientific">Prosthecobacter vanneervenii</name>
    <dbReference type="NCBI Taxonomy" id="48466"/>
    <lineage>
        <taxon>Bacteria</taxon>
        <taxon>Pseudomonadati</taxon>
        <taxon>Verrucomicrobiota</taxon>
        <taxon>Verrucomicrobiia</taxon>
        <taxon>Verrucomicrobiales</taxon>
        <taxon>Verrucomicrobiaceae</taxon>
        <taxon>Prosthecobacter</taxon>
    </lineage>
</organism>
<protein>
    <submittedName>
        <fullName evidence="1">Uncharacterized protein</fullName>
    </submittedName>
</protein>
<evidence type="ECO:0000313" key="2">
    <source>
        <dbReference type="Proteomes" id="UP000590740"/>
    </source>
</evidence>
<dbReference type="EMBL" id="JACHIG010000010">
    <property type="protein sequence ID" value="MBB5034645.1"/>
    <property type="molecule type" value="Genomic_DNA"/>
</dbReference>